<proteinExistence type="predicted"/>
<accession>A0A7G1NUK4</accession>
<protein>
    <submittedName>
        <fullName evidence="2">Uncharacterized protein</fullName>
    </submittedName>
</protein>
<evidence type="ECO:0000313" key="3">
    <source>
        <dbReference type="Proteomes" id="UP000516444"/>
    </source>
</evidence>
<dbReference type="EMBL" id="AP023440">
    <property type="protein sequence ID" value="BCL25246.1"/>
    <property type="molecule type" value="Genomic_DNA"/>
</dbReference>
<keyword evidence="3" id="KW-1185">Reference proteome</keyword>
<sequence length="112" mass="11326">MLADGTSRRDAGRKGGEGAHPRTGSPAHVSITSPSGATMRVRTILAAGAFAVTAILGSAGSALADDHDEHRSEGDFRICGEFANAGDGHASYGAGCAEGHWKGDGQEGRSSF</sequence>
<gene>
    <name evidence="2" type="ORF">GCM10017557_01050</name>
</gene>
<name>A0A7G1NUK4_9ACTN</name>
<feature type="compositionally biased region" description="Basic and acidic residues" evidence="1">
    <location>
        <begin position="1"/>
        <end position="20"/>
    </location>
</feature>
<feature type="region of interest" description="Disordered" evidence="1">
    <location>
        <begin position="1"/>
        <end position="35"/>
    </location>
</feature>
<dbReference type="KEGG" id="sgm:GCM10017557_01050"/>
<organism evidence="2 3">
    <name type="scientific">Streptomyces aurantiacus</name>
    <dbReference type="NCBI Taxonomy" id="47760"/>
    <lineage>
        <taxon>Bacteria</taxon>
        <taxon>Bacillati</taxon>
        <taxon>Actinomycetota</taxon>
        <taxon>Actinomycetes</taxon>
        <taxon>Kitasatosporales</taxon>
        <taxon>Streptomycetaceae</taxon>
        <taxon>Streptomyces</taxon>
        <taxon>Streptomyces aurantiacus group</taxon>
    </lineage>
</organism>
<dbReference type="Proteomes" id="UP000516444">
    <property type="component" value="Chromosome"/>
</dbReference>
<reference evidence="2 3" key="1">
    <citation type="journal article" date="2014" name="Int. J. Syst. Evol. Microbiol.">
        <title>Complete genome sequence of Corynebacterium casei LMG S-19264T (=DSM 44701T), isolated from a smear-ripened cheese.</title>
        <authorList>
            <consortium name="US DOE Joint Genome Institute (JGI-PGF)"/>
            <person name="Walter F."/>
            <person name="Albersmeier A."/>
            <person name="Kalinowski J."/>
            <person name="Ruckert C."/>
        </authorList>
    </citation>
    <scope>NUCLEOTIDE SEQUENCE [LARGE SCALE GENOMIC DNA]</scope>
    <source>
        <strain evidence="2 3">JCM 4677</strain>
    </source>
</reference>
<evidence type="ECO:0000313" key="2">
    <source>
        <dbReference type="EMBL" id="BCL25246.1"/>
    </source>
</evidence>
<dbReference type="AlphaFoldDB" id="A0A7G1NUK4"/>
<evidence type="ECO:0000256" key="1">
    <source>
        <dbReference type="SAM" id="MobiDB-lite"/>
    </source>
</evidence>